<evidence type="ECO:0000256" key="6">
    <source>
        <dbReference type="ARBA" id="ARBA00022840"/>
    </source>
</evidence>
<evidence type="ECO:0000313" key="11">
    <source>
        <dbReference type="EMBL" id="MDR8020258.1"/>
    </source>
</evidence>
<dbReference type="EMBL" id="JAVKGR010000020">
    <property type="protein sequence ID" value="MDR8020258.1"/>
    <property type="molecule type" value="Genomic_DNA"/>
</dbReference>
<comment type="similarity">
    <text evidence="2 9">Belongs to the RecN family.</text>
</comment>
<evidence type="ECO:0000256" key="8">
    <source>
        <dbReference type="ARBA" id="ARBA00033408"/>
    </source>
</evidence>
<dbReference type="PANTHER" id="PTHR11059:SF0">
    <property type="entry name" value="DNA REPAIR PROTEIN RECN"/>
    <property type="match status" value="1"/>
</dbReference>
<keyword evidence="6" id="KW-0067">ATP-binding</keyword>
<dbReference type="SUPFAM" id="SSF52540">
    <property type="entry name" value="P-loop containing nucleoside triphosphate hydrolases"/>
    <property type="match status" value="2"/>
</dbReference>
<evidence type="ECO:0000259" key="10">
    <source>
        <dbReference type="Pfam" id="PF02463"/>
    </source>
</evidence>
<evidence type="ECO:0000256" key="9">
    <source>
        <dbReference type="PIRNR" id="PIRNR003128"/>
    </source>
</evidence>
<dbReference type="CDD" id="cd03241">
    <property type="entry name" value="ABC_RecN"/>
    <property type="match status" value="1"/>
</dbReference>
<dbReference type="NCBIfam" id="TIGR00634">
    <property type="entry name" value="recN"/>
    <property type="match status" value="1"/>
</dbReference>
<evidence type="ECO:0000256" key="3">
    <source>
        <dbReference type="ARBA" id="ARBA00021315"/>
    </source>
</evidence>
<evidence type="ECO:0000256" key="7">
    <source>
        <dbReference type="ARBA" id="ARBA00023204"/>
    </source>
</evidence>
<name>A0ABU2DUS1_9MICC</name>
<dbReference type="InterPro" id="IPR003395">
    <property type="entry name" value="RecF/RecN/SMC_N"/>
</dbReference>
<keyword evidence="12" id="KW-1185">Reference proteome</keyword>
<protein>
    <recommendedName>
        <fullName evidence="3 9">DNA repair protein RecN</fullName>
    </recommendedName>
    <alternativeName>
        <fullName evidence="8 9">Recombination protein N</fullName>
    </alternativeName>
</protein>
<dbReference type="InterPro" id="IPR027417">
    <property type="entry name" value="P-loop_NTPase"/>
</dbReference>
<dbReference type="PIRSF" id="PIRSF003128">
    <property type="entry name" value="RecN"/>
    <property type="match status" value="1"/>
</dbReference>
<accession>A0ABU2DUS1</accession>
<keyword evidence="7 9" id="KW-0234">DNA repair</keyword>
<evidence type="ECO:0000256" key="4">
    <source>
        <dbReference type="ARBA" id="ARBA00022741"/>
    </source>
</evidence>
<comment type="caution">
    <text evidence="11">The sequence shown here is derived from an EMBL/GenBank/DDBJ whole genome shotgun (WGS) entry which is preliminary data.</text>
</comment>
<dbReference type="Proteomes" id="UP001251870">
    <property type="component" value="Unassembled WGS sequence"/>
</dbReference>
<proteinExistence type="inferred from homology"/>
<feature type="domain" description="RecF/RecN/SMC N-terminal" evidence="10">
    <location>
        <begin position="15"/>
        <end position="535"/>
    </location>
</feature>
<evidence type="ECO:0000256" key="2">
    <source>
        <dbReference type="ARBA" id="ARBA00009441"/>
    </source>
</evidence>
<keyword evidence="5 9" id="KW-0227">DNA damage</keyword>
<evidence type="ECO:0000313" key="12">
    <source>
        <dbReference type="Proteomes" id="UP001251870"/>
    </source>
</evidence>
<reference evidence="11 12" key="1">
    <citation type="submission" date="2023-09" db="EMBL/GenBank/DDBJ databases">
        <title>Description of three actinobacteria isolated from air of manufacturing shop in a pharmaceutical factory.</title>
        <authorList>
            <person name="Zhang D.-F."/>
        </authorList>
    </citation>
    <scope>NUCLEOTIDE SEQUENCE [LARGE SCALE GENOMIC DNA]</scope>
    <source>
        <strain evidence="11 12">LY-0111</strain>
    </source>
</reference>
<gene>
    <name evidence="11" type="primary">recN</name>
    <name evidence="11" type="ORF">RIL96_11865</name>
</gene>
<evidence type="ECO:0000256" key="1">
    <source>
        <dbReference type="ARBA" id="ARBA00003618"/>
    </source>
</evidence>
<evidence type="ECO:0000256" key="5">
    <source>
        <dbReference type="ARBA" id="ARBA00022763"/>
    </source>
</evidence>
<dbReference type="RefSeq" id="WP_310549240.1">
    <property type="nucleotide sequence ID" value="NZ_JAVKGR010000020.1"/>
</dbReference>
<dbReference type="PANTHER" id="PTHR11059">
    <property type="entry name" value="DNA REPAIR PROTEIN RECN"/>
    <property type="match status" value="1"/>
</dbReference>
<organism evidence="11 12">
    <name type="scientific">Nesterenkonia aerolata</name>
    <dbReference type="NCBI Taxonomy" id="3074079"/>
    <lineage>
        <taxon>Bacteria</taxon>
        <taxon>Bacillati</taxon>
        <taxon>Actinomycetota</taxon>
        <taxon>Actinomycetes</taxon>
        <taxon>Micrococcales</taxon>
        <taxon>Micrococcaceae</taxon>
        <taxon>Nesterenkonia</taxon>
    </lineage>
</organism>
<keyword evidence="4" id="KW-0547">Nucleotide-binding</keyword>
<comment type="function">
    <text evidence="1 9">May be involved in recombinational repair of damaged DNA.</text>
</comment>
<dbReference type="Gene3D" id="3.40.50.300">
    <property type="entry name" value="P-loop containing nucleotide triphosphate hydrolases"/>
    <property type="match status" value="2"/>
</dbReference>
<sequence>MIDEVRISDLGVIEGAELSLHPGFNVVTGETGAGKTMVVTALGLLLGARAESSAVRRGAPRAQVDAELTVHRDHPAVQLAEEAGAWVEEAATAEAEAGDDTADSPDEVALLLGRTVSAKGRSRAGVSGRAVPVSVLGEVGSALVTVHGQTDQLRLRSAGAQRRALDSYAGGEFTALLSAYREGFRQYRQLCEELEEITTSEHRRRLEAEQLQQALEQIDEVDPRPGEDEELKAEARKLENVEGLREAARTAATALSGPDMAEGFDEAPNAVTLVEQARSALQAVAEQDAALDDVAAQIESVSALLNDAAGQLGGYAAGLDESGPERLAEVHRRRADLDRLTRLYGPDVEAVVTWAEESRARLMTLQSDEERIESLGTQVREAQERLWQQAAELRRRREQAGGLLAEAVGAELAALSMPHARMVVEVTETEDLGPDGADAVAMLLAPHAGAEPMPLGRGASGGELSRVMLAIEVVLAAYDSADTFIFDEVDAGVGGKAAVQIGRRLAMLAEHVQVIVVTHLPQVAAFAQNHIRVFKSSVSDDSETGGFTASDVAVLGREERIDELARMLAGQEDSASARAHARELIAAAARP</sequence>
<dbReference type="Pfam" id="PF02463">
    <property type="entry name" value="SMC_N"/>
    <property type="match status" value="1"/>
</dbReference>
<dbReference type="InterPro" id="IPR004604">
    <property type="entry name" value="DNA_recomb/repair_RecN"/>
</dbReference>